<evidence type="ECO:0000313" key="1">
    <source>
        <dbReference type="EMBL" id="SHG37007.1"/>
    </source>
</evidence>
<keyword evidence="2" id="KW-1185">Reference proteome</keyword>
<dbReference type="STRING" id="468056.SAMN05443549_103418"/>
<evidence type="ECO:0000313" key="2">
    <source>
        <dbReference type="Proteomes" id="UP000184516"/>
    </source>
</evidence>
<dbReference type="AlphaFoldDB" id="A0A1M5J8W1"/>
<sequence length="45" mass="5083">MMKILIKNIFLILFLKVTPFDSAILRKTVSAVFIIQFPSSVAKLS</sequence>
<dbReference type="Proteomes" id="UP000184516">
    <property type="component" value="Unassembled WGS sequence"/>
</dbReference>
<name>A0A1M5J8W1_9FLAO</name>
<proteinExistence type="predicted"/>
<gene>
    <name evidence="1" type="ORF">SAMN05443549_103418</name>
</gene>
<dbReference type="EMBL" id="FQWB01000003">
    <property type="protein sequence ID" value="SHG37007.1"/>
    <property type="molecule type" value="Genomic_DNA"/>
</dbReference>
<accession>A0A1M5J8W1</accession>
<reference evidence="2" key="1">
    <citation type="submission" date="2016-11" db="EMBL/GenBank/DDBJ databases">
        <authorList>
            <person name="Varghese N."/>
            <person name="Submissions S."/>
        </authorList>
    </citation>
    <scope>NUCLEOTIDE SEQUENCE [LARGE SCALE GENOMIC DNA]</scope>
    <source>
        <strain evidence="2">DSM 19978</strain>
    </source>
</reference>
<protein>
    <submittedName>
        <fullName evidence="1">Uncharacterized protein</fullName>
    </submittedName>
</protein>
<organism evidence="1 2">
    <name type="scientific">Flavobacterium fluvii</name>
    <dbReference type="NCBI Taxonomy" id="468056"/>
    <lineage>
        <taxon>Bacteria</taxon>
        <taxon>Pseudomonadati</taxon>
        <taxon>Bacteroidota</taxon>
        <taxon>Flavobacteriia</taxon>
        <taxon>Flavobacteriales</taxon>
        <taxon>Flavobacteriaceae</taxon>
        <taxon>Flavobacterium</taxon>
    </lineage>
</organism>